<sequence length="121" mass="13802">MKQLLMLLLLPVFACGQEVTPVISPLLQPMAIAKIGIPAGLSVQPWQLKEISEKNQVAYYEIFDNYLVLYWMGFAPNETKTIKLDLKAEIAGSYKGKASNTYLYYTPEYKHWNDGVEVEIR</sequence>
<keyword evidence="1" id="KW-0732">Signal</keyword>
<feature type="domain" description="Alpha-macroglobulin receptor-binding" evidence="2">
    <location>
        <begin position="30"/>
        <end position="108"/>
    </location>
</feature>
<dbReference type="InterPro" id="IPR036595">
    <property type="entry name" value="A-macroglobulin_rcpt-bd_sf"/>
</dbReference>
<dbReference type="InterPro" id="IPR009048">
    <property type="entry name" value="A-macroglobulin_rcpt-bd"/>
</dbReference>
<dbReference type="Pfam" id="PF07677">
    <property type="entry name" value="A2M_recep"/>
    <property type="match status" value="1"/>
</dbReference>
<evidence type="ECO:0000313" key="3">
    <source>
        <dbReference type="EMBL" id="MBO9203471.1"/>
    </source>
</evidence>
<name>A0ABS3Z244_9BACT</name>
<dbReference type="Proteomes" id="UP000677244">
    <property type="component" value="Unassembled WGS sequence"/>
</dbReference>
<gene>
    <name evidence="3" type="ORF">J7I42_24515</name>
</gene>
<dbReference type="EMBL" id="JAGHKO010000010">
    <property type="protein sequence ID" value="MBO9203471.1"/>
    <property type="molecule type" value="Genomic_DNA"/>
</dbReference>
<dbReference type="Gene3D" id="2.60.40.690">
    <property type="entry name" value="Alpha-macroglobulin, receptor-binding domain"/>
    <property type="match status" value="1"/>
</dbReference>
<organism evidence="3 4">
    <name type="scientific">Niastella soli</name>
    <dbReference type="NCBI Taxonomy" id="2821487"/>
    <lineage>
        <taxon>Bacteria</taxon>
        <taxon>Pseudomonadati</taxon>
        <taxon>Bacteroidota</taxon>
        <taxon>Chitinophagia</taxon>
        <taxon>Chitinophagales</taxon>
        <taxon>Chitinophagaceae</taxon>
        <taxon>Niastella</taxon>
    </lineage>
</organism>
<accession>A0ABS3Z244</accession>
<evidence type="ECO:0000256" key="1">
    <source>
        <dbReference type="SAM" id="SignalP"/>
    </source>
</evidence>
<protein>
    <recommendedName>
        <fullName evidence="2">Alpha-macroglobulin receptor-binding domain-containing protein</fullName>
    </recommendedName>
</protein>
<feature type="chain" id="PRO_5045874963" description="Alpha-macroglobulin receptor-binding domain-containing protein" evidence="1">
    <location>
        <begin position="17"/>
        <end position="121"/>
    </location>
</feature>
<comment type="caution">
    <text evidence="3">The sequence shown here is derived from an EMBL/GenBank/DDBJ whole genome shotgun (WGS) entry which is preliminary data.</text>
</comment>
<dbReference type="SUPFAM" id="SSF49410">
    <property type="entry name" value="Alpha-macroglobulin receptor domain"/>
    <property type="match status" value="1"/>
</dbReference>
<reference evidence="3 4" key="1">
    <citation type="submission" date="2021-03" db="EMBL/GenBank/DDBJ databases">
        <title>Assistant Professor.</title>
        <authorList>
            <person name="Huq M.A."/>
        </authorList>
    </citation>
    <scope>NUCLEOTIDE SEQUENCE [LARGE SCALE GENOMIC DNA]</scope>
    <source>
        <strain evidence="3 4">MAH-29</strain>
    </source>
</reference>
<proteinExistence type="predicted"/>
<dbReference type="RefSeq" id="WP_209141524.1">
    <property type="nucleotide sequence ID" value="NZ_JAGHKO010000010.1"/>
</dbReference>
<evidence type="ECO:0000313" key="4">
    <source>
        <dbReference type="Proteomes" id="UP000677244"/>
    </source>
</evidence>
<evidence type="ECO:0000259" key="2">
    <source>
        <dbReference type="Pfam" id="PF07677"/>
    </source>
</evidence>
<keyword evidence="4" id="KW-1185">Reference proteome</keyword>
<feature type="signal peptide" evidence="1">
    <location>
        <begin position="1"/>
        <end position="16"/>
    </location>
</feature>